<dbReference type="AlphaFoldDB" id="A0A139RB33"/>
<protein>
    <recommendedName>
        <fullName evidence="3">Transposase</fullName>
    </recommendedName>
</protein>
<proteinExistence type="predicted"/>
<dbReference type="PATRIC" id="fig|28037.238.peg.1372"/>
<sequence length="38" mass="4474">MYKDYNTNQLSLEVNLAYDIPTTHESRMIILFIDSIPN</sequence>
<gene>
    <name evidence="1" type="ORF">SMIDD22_01143</name>
</gene>
<dbReference type="EMBL" id="LQZD01000306">
    <property type="protein sequence ID" value="KXU11855.1"/>
    <property type="molecule type" value="Genomic_DNA"/>
</dbReference>
<evidence type="ECO:0000313" key="2">
    <source>
        <dbReference type="Proteomes" id="UP000070779"/>
    </source>
</evidence>
<name>A0A139RB33_STRMT</name>
<organism evidence="1 2">
    <name type="scientific">Streptococcus mitis</name>
    <dbReference type="NCBI Taxonomy" id="28037"/>
    <lineage>
        <taxon>Bacteria</taxon>
        <taxon>Bacillati</taxon>
        <taxon>Bacillota</taxon>
        <taxon>Bacilli</taxon>
        <taxon>Lactobacillales</taxon>
        <taxon>Streptococcaceae</taxon>
        <taxon>Streptococcus</taxon>
        <taxon>Streptococcus mitis group</taxon>
    </lineage>
</organism>
<evidence type="ECO:0000313" key="1">
    <source>
        <dbReference type="EMBL" id="KXU11855.1"/>
    </source>
</evidence>
<evidence type="ECO:0008006" key="3">
    <source>
        <dbReference type="Google" id="ProtNLM"/>
    </source>
</evidence>
<reference evidence="1 2" key="1">
    <citation type="submission" date="2016-01" db="EMBL/GenBank/DDBJ databases">
        <title>Highly variable Streptococcus oralis are common among viridans streptococci isolated from primates.</title>
        <authorList>
            <person name="Denapaite D."/>
            <person name="Rieger M."/>
            <person name="Koendgen S."/>
            <person name="Brueckner R."/>
            <person name="Ochigava I."/>
            <person name="Kappeler P."/>
            <person name="Maetz-Rensing K."/>
            <person name="Leendertz F."/>
            <person name="Hakenbeck R."/>
        </authorList>
    </citation>
    <scope>NUCLEOTIDE SEQUENCE [LARGE SCALE GENOMIC DNA]</scope>
    <source>
        <strain evidence="1 2">DD22</strain>
    </source>
</reference>
<comment type="caution">
    <text evidence="1">The sequence shown here is derived from an EMBL/GenBank/DDBJ whole genome shotgun (WGS) entry which is preliminary data.</text>
</comment>
<dbReference type="Proteomes" id="UP000070779">
    <property type="component" value="Unassembled WGS sequence"/>
</dbReference>
<accession>A0A139RB33</accession>